<dbReference type="AlphaFoldDB" id="A0A1G5YRH5"/>
<reference evidence="2" key="1">
    <citation type="submission" date="2016-10" db="EMBL/GenBank/DDBJ databases">
        <authorList>
            <person name="Varghese N."/>
            <person name="Submissions S."/>
        </authorList>
    </citation>
    <scope>NUCLEOTIDE SEQUENCE [LARGE SCALE GENOMIC DNA]</scope>
    <source>
        <strain evidence="2">DSM 22703</strain>
    </source>
</reference>
<sequence length="361" mass="40925">MKSNNHTIKPFGDFPVRNLEILAFRYECGITKLKKNLSLFGLLILLFACDKFNTGQFPENPVNLGELNSSFDDINSDIPFVNHEVQLVFSTNRGNNQSLDFNLIVSSIDFNWDRSDGILLVNSSNKLFDAKFQSFRDMVRRTESPAHEKGPYSFLESEGNRVLLFSRENDGVYSIFSEQEKPSIGARITQNHQILNEKSNEMYPCFYGEDFIKGIDITPSRPEKMIFSSDKDGKFDIYEAAIPVGQSPLQFLSQSNSKTIQKLAFNTSSNDHMPFVYGDLLVFSSDRPGGFGGYDLYYSQKTANGWTVPINFGPKINSEFDEYRPVVSEQPEFSNRLMIFSSNRPGGLGGFDLYFVGIPKF</sequence>
<dbReference type="SUPFAM" id="SSF82171">
    <property type="entry name" value="DPP6 N-terminal domain-like"/>
    <property type="match status" value="1"/>
</dbReference>
<organism evidence="1 2">
    <name type="scientific">Algoriphagus alkaliphilus</name>
    <dbReference type="NCBI Taxonomy" id="279824"/>
    <lineage>
        <taxon>Bacteria</taxon>
        <taxon>Pseudomonadati</taxon>
        <taxon>Bacteroidota</taxon>
        <taxon>Cytophagia</taxon>
        <taxon>Cytophagales</taxon>
        <taxon>Cyclobacteriaceae</taxon>
        <taxon>Algoriphagus</taxon>
    </lineage>
</organism>
<dbReference type="STRING" id="279824.SAMN03080617_02777"/>
<accession>A0A1G5YRH5</accession>
<keyword evidence="2" id="KW-1185">Reference proteome</keyword>
<dbReference type="Pfam" id="PF07676">
    <property type="entry name" value="PD40"/>
    <property type="match status" value="2"/>
</dbReference>
<dbReference type="InterPro" id="IPR011659">
    <property type="entry name" value="WD40"/>
</dbReference>
<evidence type="ECO:0000313" key="1">
    <source>
        <dbReference type="EMBL" id="SDA85298.1"/>
    </source>
</evidence>
<dbReference type="Proteomes" id="UP000198756">
    <property type="component" value="Unassembled WGS sequence"/>
</dbReference>
<gene>
    <name evidence="1" type="ORF">SAMN03080617_02777</name>
</gene>
<dbReference type="OrthoDB" id="924386at2"/>
<proteinExistence type="predicted"/>
<protein>
    <submittedName>
        <fullName evidence="1">WD40-like Beta Propeller Repeat</fullName>
    </submittedName>
</protein>
<evidence type="ECO:0000313" key="2">
    <source>
        <dbReference type="Proteomes" id="UP000198756"/>
    </source>
</evidence>
<dbReference type="EMBL" id="FMXE01000020">
    <property type="protein sequence ID" value="SDA85298.1"/>
    <property type="molecule type" value="Genomic_DNA"/>
</dbReference>
<name>A0A1G5YRH5_9BACT</name>